<dbReference type="Pfam" id="PF00534">
    <property type="entry name" value="Glycos_transf_1"/>
    <property type="match status" value="1"/>
</dbReference>
<evidence type="ECO:0000259" key="1">
    <source>
        <dbReference type="Pfam" id="PF00534"/>
    </source>
</evidence>
<proteinExistence type="predicted"/>
<organism evidence="3 4">
    <name type="scientific">Paenibacillus glycanilyticus</name>
    <dbReference type="NCBI Taxonomy" id="126569"/>
    <lineage>
        <taxon>Bacteria</taxon>
        <taxon>Bacillati</taxon>
        <taxon>Bacillota</taxon>
        <taxon>Bacilli</taxon>
        <taxon>Bacillales</taxon>
        <taxon>Paenibacillaceae</taxon>
        <taxon>Paenibacillus</taxon>
    </lineage>
</organism>
<evidence type="ECO:0000259" key="2">
    <source>
        <dbReference type="Pfam" id="PF13439"/>
    </source>
</evidence>
<evidence type="ECO:0000313" key="3">
    <source>
        <dbReference type="EMBL" id="GLX66351.1"/>
    </source>
</evidence>
<keyword evidence="3" id="KW-0808">Transferase</keyword>
<sequence length="377" mass="42103">MRIVQIITRSDSIGGAQIHVRDLCVELLKRGHDVHLLAGGNGHFLTEAEALGIRTQPLKHLIRSIRPHSDAMALLEMVAVLRKLKPDLVATHSSKAGWLGRLAAKLTGIPCVFTAHGWAFTEGVSERKRMVYKWAEKAAGKLASKIITVSHYDFNLCVRDGVIPVNKATTVHNGIPDIQPIRRTEGESSPRLIMVARLDEPKNHRFLIEALSGLADERWELDIVGDGPLREAISKQVVDLNLTSRIRLLGERKDVHQLLAESDIFILISDWEGLPLSILEAMRAGLPVIASKVGGVPETVIEGCNGFLTDKGNVEQLRLQLLHLLQRPELRREMGKASRELYEQKFEISKMIDSNMAIYRDAITLHKNRVKKRLSEA</sequence>
<dbReference type="InterPro" id="IPR001296">
    <property type="entry name" value="Glyco_trans_1"/>
</dbReference>
<dbReference type="Proteomes" id="UP001157114">
    <property type="component" value="Unassembled WGS sequence"/>
</dbReference>
<dbReference type="RefSeq" id="WP_284237044.1">
    <property type="nucleotide sequence ID" value="NZ_BSSQ01000002.1"/>
</dbReference>
<reference evidence="3 4" key="1">
    <citation type="submission" date="2023-03" db="EMBL/GenBank/DDBJ databases">
        <title>Draft genome sequence of the bacteria which degrade cell wall of Tricholomamatutake.</title>
        <authorList>
            <person name="Konishi Y."/>
            <person name="Fukuta Y."/>
            <person name="Shirasaka N."/>
        </authorList>
    </citation>
    <scope>NUCLEOTIDE SEQUENCE [LARGE SCALE GENOMIC DNA]</scope>
    <source>
        <strain evidence="4">mu1</strain>
    </source>
</reference>
<dbReference type="CDD" id="cd03808">
    <property type="entry name" value="GT4_CapM-like"/>
    <property type="match status" value="1"/>
</dbReference>
<comment type="caution">
    <text evidence="3">The sequence shown here is derived from an EMBL/GenBank/DDBJ whole genome shotgun (WGS) entry which is preliminary data.</text>
</comment>
<dbReference type="PANTHER" id="PTHR12526:SF630">
    <property type="entry name" value="GLYCOSYLTRANSFERASE"/>
    <property type="match status" value="1"/>
</dbReference>
<keyword evidence="4" id="KW-1185">Reference proteome</keyword>
<dbReference type="PANTHER" id="PTHR12526">
    <property type="entry name" value="GLYCOSYLTRANSFERASE"/>
    <property type="match status" value="1"/>
</dbReference>
<evidence type="ECO:0000313" key="4">
    <source>
        <dbReference type="Proteomes" id="UP001157114"/>
    </source>
</evidence>
<feature type="domain" description="Glycosyltransferase subfamily 4-like N-terminal" evidence="2">
    <location>
        <begin position="13"/>
        <end position="175"/>
    </location>
</feature>
<name>A0ABQ6G9V6_9BACL</name>
<feature type="domain" description="Glycosyl transferase family 1" evidence="1">
    <location>
        <begin position="186"/>
        <end position="340"/>
    </location>
</feature>
<dbReference type="SUPFAM" id="SSF53756">
    <property type="entry name" value="UDP-Glycosyltransferase/glycogen phosphorylase"/>
    <property type="match status" value="1"/>
</dbReference>
<dbReference type="EMBL" id="BSSQ01000002">
    <property type="protein sequence ID" value="GLX66351.1"/>
    <property type="molecule type" value="Genomic_DNA"/>
</dbReference>
<dbReference type="GO" id="GO:0016740">
    <property type="term" value="F:transferase activity"/>
    <property type="evidence" value="ECO:0007669"/>
    <property type="project" value="UniProtKB-KW"/>
</dbReference>
<accession>A0ABQ6G9V6</accession>
<dbReference type="Pfam" id="PF13439">
    <property type="entry name" value="Glyco_transf_4"/>
    <property type="match status" value="1"/>
</dbReference>
<dbReference type="Gene3D" id="3.40.50.2000">
    <property type="entry name" value="Glycogen Phosphorylase B"/>
    <property type="match status" value="2"/>
</dbReference>
<dbReference type="InterPro" id="IPR028098">
    <property type="entry name" value="Glyco_trans_4-like_N"/>
</dbReference>
<protein>
    <submittedName>
        <fullName evidence="3">Glycosyl transferase</fullName>
    </submittedName>
</protein>
<gene>
    <name evidence="3" type="ORF">MU1_06950</name>
</gene>